<dbReference type="AlphaFoldDB" id="A0A814M6C2"/>
<reference evidence="2" key="1">
    <citation type="submission" date="2021-02" db="EMBL/GenBank/DDBJ databases">
        <authorList>
            <person name="Nowell W R."/>
        </authorList>
    </citation>
    <scope>NUCLEOTIDE SEQUENCE</scope>
</reference>
<name>A0A814M6C2_ADIRI</name>
<gene>
    <name evidence="2" type="ORF">XAT740_LOCUS17025</name>
</gene>
<dbReference type="Proteomes" id="UP000663828">
    <property type="component" value="Unassembled WGS sequence"/>
</dbReference>
<feature type="chain" id="PRO_5032543428" evidence="1">
    <location>
        <begin position="22"/>
        <end position="97"/>
    </location>
</feature>
<protein>
    <submittedName>
        <fullName evidence="2">Uncharacterized protein</fullName>
    </submittedName>
</protein>
<evidence type="ECO:0000313" key="3">
    <source>
        <dbReference type="Proteomes" id="UP000663828"/>
    </source>
</evidence>
<organism evidence="2 3">
    <name type="scientific">Adineta ricciae</name>
    <name type="common">Rotifer</name>
    <dbReference type="NCBI Taxonomy" id="249248"/>
    <lineage>
        <taxon>Eukaryota</taxon>
        <taxon>Metazoa</taxon>
        <taxon>Spiralia</taxon>
        <taxon>Gnathifera</taxon>
        <taxon>Rotifera</taxon>
        <taxon>Eurotatoria</taxon>
        <taxon>Bdelloidea</taxon>
        <taxon>Adinetida</taxon>
        <taxon>Adinetidae</taxon>
        <taxon>Adineta</taxon>
    </lineage>
</organism>
<evidence type="ECO:0000313" key="2">
    <source>
        <dbReference type="EMBL" id="CAF1075150.1"/>
    </source>
</evidence>
<dbReference type="EMBL" id="CAJNOR010001102">
    <property type="protein sequence ID" value="CAF1075150.1"/>
    <property type="molecule type" value="Genomic_DNA"/>
</dbReference>
<keyword evidence="3" id="KW-1185">Reference proteome</keyword>
<keyword evidence="1" id="KW-0732">Signal</keyword>
<feature type="signal peptide" evidence="1">
    <location>
        <begin position="1"/>
        <end position="21"/>
    </location>
</feature>
<proteinExistence type="predicted"/>
<sequence>MKCLRLYALMALVILFLICEGKYFPSDDSNSDDMELLAVDARSFLKKKPYYGLSKPTSDYDCVLCKFNIVPCCKPNLCIKKRLQPDECLELKGREKD</sequence>
<comment type="caution">
    <text evidence="2">The sequence shown here is derived from an EMBL/GenBank/DDBJ whole genome shotgun (WGS) entry which is preliminary data.</text>
</comment>
<evidence type="ECO:0000256" key="1">
    <source>
        <dbReference type="SAM" id="SignalP"/>
    </source>
</evidence>
<accession>A0A814M6C2</accession>